<dbReference type="Pfam" id="PF07027">
    <property type="entry name" value="DUF1318"/>
    <property type="match status" value="1"/>
</dbReference>
<feature type="region of interest" description="Disordered" evidence="1">
    <location>
        <begin position="107"/>
        <end position="131"/>
    </location>
</feature>
<keyword evidence="4" id="KW-1185">Reference proteome</keyword>
<proteinExistence type="predicted"/>
<evidence type="ECO:0000313" key="4">
    <source>
        <dbReference type="Proteomes" id="UP000548867"/>
    </source>
</evidence>
<evidence type="ECO:0000256" key="2">
    <source>
        <dbReference type="SAM" id="SignalP"/>
    </source>
</evidence>
<gene>
    <name evidence="3" type="ORF">GGR38_000078</name>
</gene>
<reference evidence="3 4" key="1">
    <citation type="submission" date="2020-08" db="EMBL/GenBank/DDBJ databases">
        <title>Genomic Encyclopedia of Type Strains, Phase IV (KMG-IV): sequencing the most valuable type-strain genomes for metagenomic binning, comparative biology and taxonomic classification.</title>
        <authorList>
            <person name="Goeker M."/>
        </authorList>
    </citation>
    <scope>NUCLEOTIDE SEQUENCE [LARGE SCALE GENOMIC DNA]</scope>
    <source>
        <strain evidence="3 4">DSM 27057</strain>
    </source>
</reference>
<dbReference type="Proteomes" id="UP000548867">
    <property type="component" value="Unassembled WGS sequence"/>
</dbReference>
<accession>A0A7W6CHK0</accession>
<feature type="chain" id="PRO_5030652574" description="DUF1318 domain-containing protein" evidence="2">
    <location>
        <begin position="28"/>
        <end position="131"/>
    </location>
</feature>
<evidence type="ECO:0000256" key="1">
    <source>
        <dbReference type="SAM" id="MobiDB-lite"/>
    </source>
</evidence>
<dbReference type="InterPro" id="IPR008309">
    <property type="entry name" value="YdbL"/>
</dbReference>
<protein>
    <recommendedName>
        <fullName evidence="5">DUF1318 domain-containing protein</fullName>
    </recommendedName>
</protein>
<dbReference type="EMBL" id="JACIDX010000001">
    <property type="protein sequence ID" value="MBB3953166.1"/>
    <property type="molecule type" value="Genomic_DNA"/>
</dbReference>
<evidence type="ECO:0000313" key="3">
    <source>
        <dbReference type="EMBL" id="MBB3953166.1"/>
    </source>
</evidence>
<evidence type="ECO:0008006" key="5">
    <source>
        <dbReference type="Google" id="ProtNLM"/>
    </source>
</evidence>
<dbReference type="AlphaFoldDB" id="A0A7W6CHK0"/>
<organism evidence="3 4">
    <name type="scientific">Novosphingobium sediminicola</name>
    <dbReference type="NCBI Taxonomy" id="563162"/>
    <lineage>
        <taxon>Bacteria</taxon>
        <taxon>Pseudomonadati</taxon>
        <taxon>Pseudomonadota</taxon>
        <taxon>Alphaproteobacteria</taxon>
        <taxon>Sphingomonadales</taxon>
        <taxon>Sphingomonadaceae</taxon>
        <taxon>Novosphingobium</taxon>
    </lineage>
</organism>
<name>A0A7W6CHK0_9SPHN</name>
<dbReference type="RefSeq" id="WP_183621618.1">
    <property type="nucleotide sequence ID" value="NZ_JACIDX010000001.1"/>
</dbReference>
<comment type="caution">
    <text evidence="3">The sequence shown here is derived from an EMBL/GenBank/DDBJ whole genome shotgun (WGS) entry which is preliminary data.</text>
</comment>
<sequence length="131" mass="13885">MSRVFASVSPFLVAALLVPAMAGVAMAQVRDPAYAAARSAGQVGEMPTGYLGIVGASTPDLKRLVDDINIKRKAVYAERAQAQHATVEEYAFTTGCKLVMQTQPGEKYQTPDGSWQVRGAGAPVRDSRCPA</sequence>
<keyword evidence="2" id="KW-0732">Signal</keyword>
<feature type="signal peptide" evidence="2">
    <location>
        <begin position="1"/>
        <end position="27"/>
    </location>
</feature>